<dbReference type="InterPro" id="IPR027417">
    <property type="entry name" value="P-loop_NTPase"/>
</dbReference>
<dbReference type="InterPro" id="IPR050905">
    <property type="entry name" value="Plant_NBS-LRR"/>
</dbReference>
<comment type="caution">
    <text evidence="3">The sequence shown here is derived from an EMBL/GenBank/DDBJ whole genome shotgun (WGS) entry which is preliminary data.</text>
</comment>
<evidence type="ECO:0000256" key="1">
    <source>
        <dbReference type="ARBA" id="ARBA00022821"/>
    </source>
</evidence>
<accession>A0A218XWF3</accession>
<dbReference type="Pfam" id="PF00931">
    <property type="entry name" value="NB-ARC"/>
    <property type="match status" value="1"/>
</dbReference>
<evidence type="ECO:0000259" key="2">
    <source>
        <dbReference type="Pfam" id="PF00931"/>
    </source>
</evidence>
<dbReference type="EMBL" id="MTKT01000666">
    <property type="protein sequence ID" value="OWM89465.1"/>
    <property type="molecule type" value="Genomic_DNA"/>
</dbReference>
<evidence type="ECO:0000313" key="3">
    <source>
        <dbReference type="EMBL" id="OWM89465.1"/>
    </source>
</evidence>
<organism evidence="3 4">
    <name type="scientific">Punica granatum</name>
    <name type="common">Pomegranate</name>
    <dbReference type="NCBI Taxonomy" id="22663"/>
    <lineage>
        <taxon>Eukaryota</taxon>
        <taxon>Viridiplantae</taxon>
        <taxon>Streptophyta</taxon>
        <taxon>Embryophyta</taxon>
        <taxon>Tracheophyta</taxon>
        <taxon>Spermatophyta</taxon>
        <taxon>Magnoliopsida</taxon>
        <taxon>eudicotyledons</taxon>
        <taxon>Gunneridae</taxon>
        <taxon>Pentapetalae</taxon>
        <taxon>rosids</taxon>
        <taxon>malvids</taxon>
        <taxon>Myrtales</taxon>
        <taxon>Lythraceae</taxon>
        <taxon>Punica</taxon>
    </lineage>
</organism>
<dbReference type="PANTHER" id="PTHR33463">
    <property type="entry name" value="NB-ARC DOMAIN-CONTAINING PROTEIN-RELATED"/>
    <property type="match status" value="1"/>
</dbReference>
<keyword evidence="1" id="KW-0611">Plant defense</keyword>
<dbReference type="GO" id="GO:0043531">
    <property type="term" value="F:ADP binding"/>
    <property type="evidence" value="ECO:0007669"/>
    <property type="project" value="InterPro"/>
</dbReference>
<dbReference type="Proteomes" id="UP000197138">
    <property type="component" value="Unassembled WGS sequence"/>
</dbReference>
<reference evidence="4" key="1">
    <citation type="journal article" date="2017" name="Plant J.">
        <title>The pomegranate (Punica granatum L.) genome and the genomics of punicalagin biosynthesis.</title>
        <authorList>
            <person name="Qin G."/>
            <person name="Xu C."/>
            <person name="Ming R."/>
            <person name="Tang H."/>
            <person name="Guyot R."/>
            <person name="Kramer E.M."/>
            <person name="Hu Y."/>
            <person name="Yi X."/>
            <person name="Qi Y."/>
            <person name="Xu X."/>
            <person name="Gao Z."/>
            <person name="Pan H."/>
            <person name="Jian J."/>
            <person name="Tian Y."/>
            <person name="Yue Z."/>
            <person name="Xu Y."/>
        </authorList>
    </citation>
    <scope>NUCLEOTIDE SEQUENCE [LARGE SCALE GENOMIC DNA]</scope>
    <source>
        <strain evidence="4">cv. Dabenzi</strain>
    </source>
</reference>
<evidence type="ECO:0000313" key="4">
    <source>
        <dbReference type="Proteomes" id="UP000197138"/>
    </source>
</evidence>
<dbReference type="PANTHER" id="PTHR33463:SF215">
    <property type="entry name" value="NB-ARC DOMAIN DISEASE RESISTANCE PROTEIN"/>
    <property type="match status" value="1"/>
</dbReference>
<dbReference type="Gene3D" id="3.40.50.300">
    <property type="entry name" value="P-loop containing nucleotide triphosphate hydrolases"/>
    <property type="match status" value="1"/>
</dbReference>
<feature type="domain" description="NB-ARC" evidence="2">
    <location>
        <begin position="6"/>
        <end position="79"/>
    </location>
</feature>
<dbReference type="SUPFAM" id="SSF52540">
    <property type="entry name" value="P-loop containing nucleoside triphosphate hydrolases"/>
    <property type="match status" value="1"/>
</dbReference>
<proteinExistence type="predicted"/>
<dbReference type="AlphaFoldDB" id="A0A218XWF3"/>
<sequence length="103" mass="11533">MTSLLKLVVESLVDVDISVVRVHGPGDVGKSTLMKQVGNHVRVEKLFDDIAMAIVSANLDMKRIQGEISNMLGLMFKAESVHRRGFQLRSRLENLNLRTKRSS</sequence>
<dbReference type="InterPro" id="IPR002182">
    <property type="entry name" value="NB-ARC"/>
</dbReference>
<gene>
    <name evidence="3" type="ORF">CDL15_Pgr024213</name>
</gene>
<name>A0A218XWF3_PUNGR</name>
<protein>
    <recommendedName>
        <fullName evidence="2">NB-ARC domain-containing protein</fullName>
    </recommendedName>
</protein>